<protein>
    <submittedName>
        <fullName evidence="2">Uncharacterized protein</fullName>
    </submittedName>
</protein>
<evidence type="ECO:0000256" key="1">
    <source>
        <dbReference type="SAM" id="MobiDB-lite"/>
    </source>
</evidence>
<dbReference type="GO" id="GO:0003676">
    <property type="term" value="F:nucleic acid binding"/>
    <property type="evidence" value="ECO:0007669"/>
    <property type="project" value="InterPro"/>
</dbReference>
<evidence type="ECO:0000313" key="2">
    <source>
        <dbReference type="EMBL" id="AYV81739.1"/>
    </source>
</evidence>
<reference evidence="2" key="1">
    <citation type="submission" date="2018-10" db="EMBL/GenBank/DDBJ databases">
        <title>Hidden diversity of soil giant viruses.</title>
        <authorList>
            <person name="Schulz F."/>
            <person name="Alteio L."/>
            <person name="Goudeau D."/>
            <person name="Ryan E.M."/>
            <person name="Malmstrom R.R."/>
            <person name="Blanchard J."/>
            <person name="Woyke T."/>
        </authorList>
    </citation>
    <scope>NUCLEOTIDE SEQUENCE</scope>
    <source>
        <strain evidence="2">HAV1</strain>
    </source>
</reference>
<name>A0A3G5A8P7_9VIRU</name>
<dbReference type="EMBL" id="MK072299">
    <property type="protein sequence ID" value="AYV81739.1"/>
    <property type="molecule type" value="Genomic_DNA"/>
</dbReference>
<sequence length="125" mass="13948">MLIQKEIKQTSMERIGTKSNYNYGIRKEATVGRLVKTHLGAESFKRSSGSRGPSDVRVKTKTRSYDIQVKSSRASTASDNRVSREDKMKLISYSRANNSIPLLANFKGSNVSVTYAKSGRTLLKK</sequence>
<accession>A0A3G5A8P7</accession>
<dbReference type="InterPro" id="IPR011856">
    <property type="entry name" value="tRNA_endonuc-like_dom_sf"/>
</dbReference>
<proteinExistence type="predicted"/>
<feature type="region of interest" description="Disordered" evidence="1">
    <location>
        <begin position="40"/>
        <end position="62"/>
    </location>
</feature>
<gene>
    <name evidence="2" type="ORF">Harvfovirus57_8</name>
</gene>
<dbReference type="Gene3D" id="3.40.1350.10">
    <property type="match status" value="1"/>
</dbReference>
<organism evidence="2">
    <name type="scientific">Harvfovirus sp</name>
    <dbReference type="NCBI Taxonomy" id="2487768"/>
    <lineage>
        <taxon>Viruses</taxon>
        <taxon>Varidnaviria</taxon>
        <taxon>Bamfordvirae</taxon>
        <taxon>Nucleocytoviricota</taxon>
        <taxon>Megaviricetes</taxon>
        <taxon>Imitervirales</taxon>
        <taxon>Mimiviridae</taxon>
        <taxon>Klosneuvirinae</taxon>
    </lineage>
</organism>